<dbReference type="PANTHER" id="PTHR46212:SF3">
    <property type="entry name" value="GH27120P"/>
    <property type="match status" value="1"/>
</dbReference>
<dbReference type="OrthoDB" id="186625at2759"/>
<keyword evidence="4" id="KW-0677">Repeat</keyword>
<feature type="domain" description="EF-hand" evidence="7">
    <location>
        <begin position="285"/>
        <end position="320"/>
    </location>
</feature>
<feature type="region of interest" description="Disordered" evidence="6">
    <location>
        <begin position="1"/>
        <end position="65"/>
    </location>
</feature>
<comment type="caution">
    <text evidence="8">The sequence shown here is derived from an EMBL/GenBank/DDBJ whole genome shotgun (WGS) entry which is preliminary data.</text>
</comment>
<keyword evidence="3" id="KW-0479">Metal-binding</keyword>
<evidence type="ECO:0000256" key="1">
    <source>
        <dbReference type="ARBA" id="ARBA00004496"/>
    </source>
</evidence>
<feature type="domain" description="EF-hand" evidence="7">
    <location>
        <begin position="218"/>
        <end position="253"/>
    </location>
</feature>
<dbReference type="Pfam" id="PF13499">
    <property type="entry name" value="EF-hand_7"/>
    <property type="match status" value="1"/>
</dbReference>
<protein>
    <recommendedName>
        <fullName evidence="7">EF-hand domain-containing protein</fullName>
    </recommendedName>
</protein>
<dbReference type="AlphaFoldDB" id="A0A8H7RKB1"/>
<keyword evidence="5" id="KW-0106">Calcium</keyword>
<evidence type="ECO:0000256" key="3">
    <source>
        <dbReference type="ARBA" id="ARBA00022723"/>
    </source>
</evidence>
<dbReference type="InterPro" id="IPR011992">
    <property type="entry name" value="EF-hand-dom_pair"/>
</dbReference>
<accession>A0A8H7RKB1</accession>
<dbReference type="PROSITE" id="PS50222">
    <property type="entry name" value="EF_HAND_2"/>
    <property type="match status" value="2"/>
</dbReference>
<evidence type="ECO:0000256" key="4">
    <source>
        <dbReference type="ARBA" id="ARBA00022737"/>
    </source>
</evidence>
<dbReference type="InterPro" id="IPR018247">
    <property type="entry name" value="EF_Hand_1_Ca_BS"/>
</dbReference>
<dbReference type="InterPro" id="IPR002048">
    <property type="entry name" value="EF_hand_dom"/>
</dbReference>
<dbReference type="PANTHER" id="PTHR46212">
    <property type="entry name" value="PEFLIN"/>
    <property type="match status" value="1"/>
</dbReference>
<dbReference type="Proteomes" id="UP000603453">
    <property type="component" value="Unassembled WGS sequence"/>
</dbReference>
<evidence type="ECO:0000313" key="8">
    <source>
        <dbReference type="EMBL" id="KAG2211216.1"/>
    </source>
</evidence>
<keyword evidence="9" id="KW-1185">Reference proteome</keyword>
<feature type="compositionally biased region" description="Polar residues" evidence="6">
    <location>
        <begin position="55"/>
        <end position="65"/>
    </location>
</feature>
<name>A0A8H7RKB1_9FUNG</name>
<dbReference type="EMBL" id="JAEPRD010000009">
    <property type="protein sequence ID" value="KAG2211216.1"/>
    <property type="molecule type" value="Genomic_DNA"/>
</dbReference>
<evidence type="ECO:0000259" key="7">
    <source>
        <dbReference type="PROSITE" id="PS50222"/>
    </source>
</evidence>
<organism evidence="8 9">
    <name type="scientific">Mucor saturninus</name>
    <dbReference type="NCBI Taxonomy" id="64648"/>
    <lineage>
        <taxon>Eukaryota</taxon>
        <taxon>Fungi</taxon>
        <taxon>Fungi incertae sedis</taxon>
        <taxon>Mucoromycota</taxon>
        <taxon>Mucoromycotina</taxon>
        <taxon>Mucoromycetes</taxon>
        <taxon>Mucorales</taxon>
        <taxon>Mucorineae</taxon>
        <taxon>Mucoraceae</taxon>
        <taxon>Mucor</taxon>
    </lineage>
</organism>
<dbReference type="GO" id="GO:0005509">
    <property type="term" value="F:calcium ion binding"/>
    <property type="evidence" value="ECO:0007669"/>
    <property type="project" value="InterPro"/>
</dbReference>
<sequence>MKGAKTPGERRKKIHDKFSQHMSVLRIDSLRKPRYSNAGQSAEPKETNPIFDSPPKQNLQYRSQHSHNSQDMLCFESLVAMTPPSLFIPLQASPTMRLPVQTPYSISPLTPMQGQISSGNTDQANNFSLNNLTTNFTAPLQTENQQRQQNVFDLSSFFDESFFNPVPNTTNNLVAPSPPPPLQVDMTQQNVVPPSTRSYDMPSRPNPPSFIDGPQYFQASEDFSACFGKADADNSKFITLDELKVFLQNKDGSSFNDATAMTIMNMFDKNKDYMIDADEFPDMLAYISNWYSCFIFLDSDNSGTINFLEMHTAITCLGLAGLSYDFTASLLEKYVCAGSHEIRFDNFILACVTLCRFNEAYKFLERQFGTPGRLPQKLEQG</sequence>
<keyword evidence="2" id="KW-0963">Cytoplasm</keyword>
<dbReference type="GO" id="GO:0048306">
    <property type="term" value="F:calcium-dependent protein binding"/>
    <property type="evidence" value="ECO:0007669"/>
    <property type="project" value="UniProtKB-ARBA"/>
</dbReference>
<proteinExistence type="predicted"/>
<dbReference type="PROSITE" id="PS00018">
    <property type="entry name" value="EF_HAND_1"/>
    <property type="match status" value="2"/>
</dbReference>
<evidence type="ECO:0000256" key="5">
    <source>
        <dbReference type="ARBA" id="ARBA00022837"/>
    </source>
</evidence>
<dbReference type="SMART" id="SM00054">
    <property type="entry name" value="EFh"/>
    <property type="match status" value="3"/>
</dbReference>
<comment type="subcellular location">
    <subcellularLocation>
        <location evidence="1">Cytoplasm</location>
    </subcellularLocation>
</comment>
<evidence type="ECO:0000256" key="2">
    <source>
        <dbReference type="ARBA" id="ARBA00022490"/>
    </source>
</evidence>
<evidence type="ECO:0000313" key="9">
    <source>
        <dbReference type="Proteomes" id="UP000603453"/>
    </source>
</evidence>
<dbReference type="Gene3D" id="1.10.238.10">
    <property type="entry name" value="EF-hand"/>
    <property type="match status" value="1"/>
</dbReference>
<evidence type="ECO:0000256" key="6">
    <source>
        <dbReference type="SAM" id="MobiDB-lite"/>
    </source>
</evidence>
<dbReference type="InterPro" id="IPR051426">
    <property type="entry name" value="Peflin/Sorcin_CaBP"/>
</dbReference>
<dbReference type="SUPFAM" id="SSF47473">
    <property type="entry name" value="EF-hand"/>
    <property type="match status" value="1"/>
</dbReference>
<reference evidence="8" key="1">
    <citation type="submission" date="2020-12" db="EMBL/GenBank/DDBJ databases">
        <title>Metabolic potential, ecology and presence of endohyphal bacteria is reflected in genomic diversity of Mucoromycotina.</title>
        <authorList>
            <person name="Muszewska A."/>
            <person name="Okrasinska A."/>
            <person name="Steczkiewicz K."/>
            <person name="Drgas O."/>
            <person name="Orlowska M."/>
            <person name="Perlinska-Lenart U."/>
            <person name="Aleksandrzak-Piekarczyk T."/>
            <person name="Szatraj K."/>
            <person name="Zielenkiewicz U."/>
            <person name="Pilsyk S."/>
            <person name="Malc E."/>
            <person name="Mieczkowski P."/>
            <person name="Kruszewska J.S."/>
            <person name="Biernat P."/>
            <person name="Pawlowska J."/>
        </authorList>
    </citation>
    <scope>NUCLEOTIDE SEQUENCE</scope>
    <source>
        <strain evidence="8">WA0000017839</strain>
    </source>
</reference>
<dbReference type="GO" id="GO:0005737">
    <property type="term" value="C:cytoplasm"/>
    <property type="evidence" value="ECO:0007669"/>
    <property type="project" value="UniProtKB-SubCell"/>
</dbReference>
<gene>
    <name evidence="8" type="ORF">INT47_006335</name>
</gene>